<protein>
    <submittedName>
        <fullName evidence="5">Glycerate kinase</fullName>
    </submittedName>
</protein>
<dbReference type="Pfam" id="PF02595">
    <property type="entry name" value="Gly_kinase"/>
    <property type="match status" value="1"/>
</dbReference>
<dbReference type="HOGENOM" id="CLU_028255_0_1_10"/>
<comment type="caution">
    <text evidence="5">The sequence shown here is derived from an EMBL/GenBank/DDBJ whole genome shotgun (WGS) entry which is preliminary data.</text>
</comment>
<dbReference type="AlphaFoldDB" id="A0A0F5JPZ8"/>
<dbReference type="Proteomes" id="UP000033047">
    <property type="component" value="Unassembled WGS sequence"/>
</dbReference>
<evidence type="ECO:0000313" key="5">
    <source>
        <dbReference type="EMBL" id="KKB59891.1"/>
    </source>
</evidence>
<evidence type="ECO:0000256" key="1">
    <source>
        <dbReference type="ARBA" id="ARBA00006284"/>
    </source>
</evidence>
<evidence type="ECO:0000256" key="2">
    <source>
        <dbReference type="ARBA" id="ARBA00022679"/>
    </source>
</evidence>
<dbReference type="EMBL" id="AQHV01000001">
    <property type="protein sequence ID" value="KKB59891.1"/>
    <property type="molecule type" value="Genomic_DNA"/>
</dbReference>
<sequence>MKKVVIAVDSFKGCLSSSDIAKAVAEGIHHVIPGCEVIKVPIADGGEGTVEALTQATHGQVITIPVHNPFMQPIQASYGITGDGQTAVIEMSAASGLDLIPRKEGNVMHTTTYGTGELIADAIDRGCRNFIIGVGGSATNDAGVGMMQALGVRFTDDNGNEVEKGGKVLSAICHIDTRSQLPELSACTFHIATDVTNPFFGPQGAAHIFGPQKGGNEMQVEALDKGMKHLADLILETTGRDISDLPGAGAGGGMGGGCVAFLQAKISSGIELITEYIHFKEIIREADLVITGEGRIDRQTLFGKVPVGIARIAASQHIPVIAITGQVETDAETDKQLQQAGLSAIFPIHPAPVSLEEAMHPNYAFRNIRRTIEQTCRTLLIFVNKKDINTDHKI</sequence>
<dbReference type="RefSeq" id="WP_046145009.1">
    <property type="nucleotide sequence ID" value="NZ_KQ033912.1"/>
</dbReference>
<evidence type="ECO:0000313" key="6">
    <source>
        <dbReference type="Proteomes" id="UP000033047"/>
    </source>
</evidence>
<reference evidence="5 6" key="1">
    <citation type="submission" date="2013-04" db="EMBL/GenBank/DDBJ databases">
        <title>The Genome Sequence of Parabacteroides goldsteinii DSM 19448.</title>
        <authorList>
            <consortium name="The Broad Institute Genomics Platform"/>
            <person name="Earl A."/>
            <person name="Ward D."/>
            <person name="Feldgarden M."/>
            <person name="Gevers D."/>
            <person name="Martens E."/>
            <person name="Sakamoto M."/>
            <person name="Benno Y."/>
            <person name="Song Y."/>
            <person name="Liu C."/>
            <person name="Lee J."/>
            <person name="Bolanos M."/>
            <person name="Vaisanen M.L."/>
            <person name="Finegold S.M."/>
            <person name="Walker B."/>
            <person name="Young S."/>
            <person name="Zeng Q."/>
            <person name="Gargeya S."/>
            <person name="Fitzgerald M."/>
            <person name="Haas B."/>
            <person name="Abouelleil A."/>
            <person name="Allen A.W."/>
            <person name="Alvarado L."/>
            <person name="Arachchi H.M."/>
            <person name="Berlin A.M."/>
            <person name="Chapman S.B."/>
            <person name="Gainer-Dewar J."/>
            <person name="Goldberg J."/>
            <person name="Griggs A."/>
            <person name="Gujja S."/>
            <person name="Hansen M."/>
            <person name="Howarth C."/>
            <person name="Imamovic A."/>
            <person name="Ireland A."/>
            <person name="Larimer J."/>
            <person name="McCowan C."/>
            <person name="Murphy C."/>
            <person name="Pearson M."/>
            <person name="Poon T.W."/>
            <person name="Priest M."/>
            <person name="Roberts A."/>
            <person name="Saif S."/>
            <person name="Shea T."/>
            <person name="Sisk P."/>
            <person name="Sykes S."/>
            <person name="Wortman J."/>
            <person name="Nusbaum C."/>
            <person name="Birren B."/>
        </authorList>
    </citation>
    <scope>NUCLEOTIDE SEQUENCE [LARGE SCALE GENOMIC DNA]</scope>
    <source>
        <strain evidence="5 6">DSM 19448</strain>
    </source>
</reference>
<dbReference type="NCBIfam" id="TIGR00045">
    <property type="entry name" value="glycerate kinase"/>
    <property type="match status" value="1"/>
</dbReference>
<dbReference type="InterPro" id="IPR036129">
    <property type="entry name" value="Glycerate_kinase_sf"/>
</dbReference>
<gene>
    <name evidence="5" type="ORF">HMPREF1535_00163</name>
</gene>
<name>A0A0F5JPZ8_9BACT</name>
<accession>A0A0F5JPZ8</accession>
<dbReference type="Gene3D" id="3.90.1510.10">
    <property type="entry name" value="Glycerate kinase, domain 2"/>
    <property type="match status" value="1"/>
</dbReference>
<keyword evidence="3 4" id="KW-0418">Kinase</keyword>
<evidence type="ECO:0000256" key="3">
    <source>
        <dbReference type="ARBA" id="ARBA00022777"/>
    </source>
</evidence>
<organism evidence="5 6">
    <name type="scientific">Parabacteroides goldsteinii DSM 19448 = WAL 12034</name>
    <dbReference type="NCBI Taxonomy" id="927665"/>
    <lineage>
        <taxon>Bacteria</taxon>
        <taxon>Pseudomonadati</taxon>
        <taxon>Bacteroidota</taxon>
        <taxon>Bacteroidia</taxon>
        <taxon>Bacteroidales</taxon>
        <taxon>Tannerellaceae</taxon>
        <taxon>Parabacteroides</taxon>
    </lineage>
</organism>
<dbReference type="GO" id="GO:0008887">
    <property type="term" value="F:glycerate kinase activity"/>
    <property type="evidence" value="ECO:0007669"/>
    <property type="project" value="UniProtKB-UniRule"/>
</dbReference>
<keyword evidence="2 4" id="KW-0808">Transferase</keyword>
<dbReference type="PANTHER" id="PTHR21599">
    <property type="entry name" value="GLYCERATE KINASE"/>
    <property type="match status" value="1"/>
</dbReference>
<dbReference type="GO" id="GO:0031388">
    <property type="term" value="P:organic acid phosphorylation"/>
    <property type="evidence" value="ECO:0007669"/>
    <property type="project" value="UniProtKB-UniRule"/>
</dbReference>
<dbReference type="PATRIC" id="fig|927665.4.peg.160"/>
<dbReference type="InterPro" id="IPR004381">
    <property type="entry name" value="Glycerate_kinase"/>
</dbReference>
<dbReference type="InterPro" id="IPR018193">
    <property type="entry name" value="Glyc_kinase_flavodox-like_fold"/>
</dbReference>
<dbReference type="InterPro" id="IPR018197">
    <property type="entry name" value="Glycerate_kinase_RE-like"/>
</dbReference>
<dbReference type="PIRSF" id="PIRSF006078">
    <property type="entry name" value="GlxK"/>
    <property type="match status" value="1"/>
</dbReference>
<dbReference type="SUPFAM" id="SSF110738">
    <property type="entry name" value="Glycerate kinase I"/>
    <property type="match status" value="1"/>
</dbReference>
<proteinExistence type="inferred from homology"/>
<comment type="similarity">
    <text evidence="1 4">Belongs to the glycerate kinase type-1 family.</text>
</comment>
<evidence type="ECO:0000256" key="4">
    <source>
        <dbReference type="PIRNR" id="PIRNR006078"/>
    </source>
</evidence>
<dbReference type="Gene3D" id="3.40.50.10350">
    <property type="entry name" value="Glycerate kinase, domain 1"/>
    <property type="match status" value="1"/>
</dbReference>
<dbReference type="PANTHER" id="PTHR21599:SF0">
    <property type="entry name" value="GLYCERATE KINASE"/>
    <property type="match status" value="1"/>
</dbReference>
<dbReference type="STRING" id="927665.HMPREF1535_00163"/>